<dbReference type="PANTHER" id="PTHR12475">
    <property type="match status" value="1"/>
</dbReference>
<sequence>MNLYGRLFLFSLKSIITKPKFDPLATVETNFRVWPHDMDVNIHLTAARYFSFGDLGRMGWLRNNGFLWRFFKGGYRAVLNAQELTYIREFTPFSKVKLEVELMSWDEKYGYFEQRFYSKGKLFAVGHARMAILQKGKVLPYDAVFESFGQQCQSPSETEAIRDWKETLAAKKAHFS</sequence>
<proteinExistence type="predicted"/>
<dbReference type="PANTHER" id="PTHR12475:SF4">
    <property type="entry name" value="PROTEIN THEM6"/>
    <property type="match status" value="1"/>
</dbReference>
<reference evidence="2" key="1">
    <citation type="journal article" date="2019" name="Int. J. Syst. Evol. Microbiol.">
        <title>The Global Catalogue of Microorganisms (GCM) 10K type strain sequencing project: providing services to taxonomists for standard genome sequencing and annotation.</title>
        <authorList>
            <consortium name="The Broad Institute Genomics Platform"/>
            <consortium name="The Broad Institute Genome Sequencing Center for Infectious Disease"/>
            <person name="Wu L."/>
            <person name="Ma J."/>
        </authorList>
    </citation>
    <scope>NUCLEOTIDE SEQUENCE [LARGE SCALE GENOMIC DNA]</scope>
    <source>
        <strain evidence="2">CECT 8288</strain>
    </source>
</reference>
<evidence type="ECO:0000313" key="2">
    <source>
        <dbReference type="Proteomes" id="UP001595710"/>
    </source>
</evidence>
<organism evidence="1 2">
    <name type="scientific">Reinekea marina</name>
    <dbReference type="NCBI Taxonomy" id="1310421"/>
    <lineage>
        <taxon>Bacteria</taxon>
        <taxon>Pseudomonadati</taxon>
        <taxon>Pseudomonadota</taxon>
        <taxon>Gammaproteobacteria</taxon>
        <taxon>Oceanospirillales</taxon>
        <taxon>Saccharospirillaceae</taxon>
        <taxon>Reinekea</taxon>
    </lineage>
</organism>
<accession>A0ABV7WTQ4</accession>
<name>A0ABV7WTQ4_9GAMM</name>
<dbReference type="RefSeq" id="WP_215998946.1">
    <property type="nucleotide sequence ID" value="NZ_JAUFQI010000001.1"/>
</dbReference>
<dbReference type="EMBL" id="JBHRYN010000012">
    <property type="protein sequence ID" value="MFC3702452.1"/>
    <property type="molecule type" value="Genomic_DNA"/>
</dbReference>
<dbReference type="CDD" id="cd00586">
    <property type="entry name" value="4HBT"/>
    <property type="match status" value="1"/>
</dbReference>
<dbReference type="InterPro" id="IPR051490">
    <property type="entry name" value="THEM6_lcsJ_thioesterase"/>
</dbReference>
<dbReference type="Proteomes" id="UP001595710">
    <property type="component" value="Unassembled WGS sequence"/>
</dbReference>
<protein>
    <submittedName>
        <fullName evidence="1">Thioesterase family protein</fullName>
    </submittedName>
</protein>
<dbReference type="Pfam" id="PF13279">
    <property type="entry name" value="4HBT_2"/>
    <property type="match status" value="1"/>
</dbReference>
<evidence type="ECO:0000313" key="1">
    <source>
        <dbReference type="EMBL" id="MFC3702452.1"/>
    </source>
</evidence>
<keyword evidence="2" id="KW-1185">Reference proteome</keyword>
<comment type="caution">
    <text evidence="1">The sequence shown here is derived from an EMBL/GenBank/DDBJ whole genome shotgun (WGS) entry which is preliminary data.</text>
</comment>
<gene>
    <name evidence="1" type="ORF">ACFOND_12450</name>
</gene>